<dbReference type="Proteomes" id="UP001418222">
    <property type="component" value="Unassembled WGS sequence"/>
</dbReference>
<reference evidence="1 2" key="1">
    <citation type="journal article" date="2022" name="Nat. Plants">
        <title>Genomes of leafy and leafless Platanthera orchids illuminate the evolution of mycoheterotrophy.</title>
        <authorList>
            <person name="Li M.H."/>
            <person name="Liu K.W."/>
            <person name="Li Z."/>
            <person name="Lu H.C."/>
            <person name="Ye Q.L."/>
            <person name="Zhang D."/>
            <person name="Wang J.Y."/>
            <person name="Li Y.F."/>
            <person name="Zhong Z.M."/>
            <person name="Liu X."/>
            <person name="Yu X."/>
            <person name="Liu D.K."/>
            <person name="Tu X.D."/>
            <person name="Liu B."/>
            <person name="Hao Y."/>
            <person name="Liao X.Y."/>
            <person name="Jiang Y.T."/>
            <person name="Sun W.H."/>
            <person name="Chen J."/>
            <person name="Chen Y.Q."/>
            <person name="Ai Y."/>
            <person name="Zhai J.W."/>
            <person name="Wu S.S."/>
            <person name="Zhou Z."/>
            <person name="Hsiao Y.Y."/>
            <person name="Wu W.L."/>
            <person name="Chen Y.Y."/>
            <person name="Lin Y.F."/>
            <person name="Hsu J.L."/>
            <person name="Li C.Y."/>
            <person name="Wang Z.W."/>
            <person name="Zhao X."/>
            <person name="Zhong W.Y."/>
            <person name="Ma X.K."/>
            <person name="Ma L."/>
            <person name="Huang J."/>
            <person name="Chen G.Z."/>
            <person name="Huang M.Z."/>
            <person name="Huang L."/>
            <person name="Peng D.H."/>
            <person name="Luo Y.B."/>
            <person name="Zou S.Q."/>
            <person name="Chen S.P."/>
            <person name="Lan S."/>
            <person name="Tsai W.C."/>
            <person name="Van de Peer Y."/>
            <person name="Liu Z.J."/>
        </authorList>
    </citation>
    <scope>NUCLEOTIDE SEQUENCE [LARGE SCALE GENOMIC DNA]</scope>
    <source>
        <strain evidence="1">Lor287</strain>
    </source>
</reference>
<comment type="caution">
    <text evidence="1">The sequence shown here is derived from an EMBL/GenBank/DDBJ whole genome shotgun (WGS) entry which is preliminary data.</text>
</comment>
<dbReference type="AlphaFoldDB" id="A0AAP0B6Y4"/>
<sequence length="59" mass="6336">MRSYALNVVVRPPPPPPGRASLRTAGFPVVRLGFVGQHAPPTVGFPVFGLGIVRQQLCR</sequence>
<dbReference type="EMBL" id="JBBWWQ010000014">
    <property type="protein sequence ID" value="KAK8930724.1"/>
    <property type="molecule type" value="Genomic_DNA"/>
</dbReference>
<protein>
    <submittedName>
        <fullName evidence="1">Uncharacterized protein</fullName>
    </submittedName>
</protein>
<keyword evidence="2" id="KW-1185">Reference proteome</keyword>
<organism evidence="1 2">
    <name type="scientific">Platanthera zijinensis</name>
    <dbReference type="NCBI Taxonomy" id="2320716"/>
    <lineage>
        <taxon>Eukaryota</taxon>
        <taxon>Viridiplantae</taxon>
        <taxon>Streptophyta</taxon>
        <taxon>Embryophyta</taxon>
        <taxon>Tracheophyta</taxon>
        <taxon>Spermatophyta</taxon>
        <taxon>Magnoliopsida</taxon>
        <taxon>Liliopsida</taxon>
        <taxon>Asparagales</taxon>
        <taxon>Orchidaceae</taxon>
        <taxon>Orchidoideae</taxon>
        <taxon>Orchideae</taxon>
        <taxon>Orchidinae</taxon>
        <taxon>Platanthera</taxon>
    </lineage>
</organism>
<evidence type="ECO:0000313" key="2">
    <source>
        <dbReference type="Proteomes" id="UP001418222"/>
    </source>
</evidence>
<proteinExistence type="predicted"/>
<name>A0AAP0B6Y4_9ASPA</name>
<evidence type="ECO:0000313" key="1">
    <source>
        <dbReference type="EMBL" id="KAK8930724.1"/>
    </source>
</evidence>
<accession>A0AAP0B6Y4</accession>
<gene>
    <name evidence="1" type="ORF">KSP39_PZI016525</name>
</gene>